<proteinExistence type="predicted"/>
<dbReference type="AlphaFoldDB" id="A0A812GPG1"/>
<dbReference type="EMBL" id="CAJNDS010000025">
    <property type="protein sequence ID" value="CAE6922505.1"/>
    <property type="molecule type" value="Genomic_DNA"/>
</dbReference>
<dbReference type="OrthoDB" id="409076at2759"/>
<protein>
    <submittedName>
        <fullName evidence="2">ANK1 protein</fullName>
    </submittedName>
</protein>
<feature type="region of interest" description="Disordered" evidence="1">
    <location>
        <begin position="197"/>
        <end position="232"/>
    </location>
</feature>
<keyword evidence="3" id="KW-1185">Reference proteome</keyword>
<evidence type="ECO:0000313" key="2">
    <source>
        <dbReference type="EMBL" id="CAE6922505.1"/>
    </source>
</evidence>
<organism evidence="2 3">
    <name type="scientific">Symbiodinium natans</name>
    <dbReference type="NCBI Taxonomy" id="878477"/>
    <lineage>
        <taxon>Eukaryota</taxon>
        <taxon>Sar</taxon>
        <taxon>Alveolata</taxon>
        <taxon>Dinophyceae</taxon>
        <taxon>Suessiales</taxon>
        <taxon>Symbiodiniaceae</taxon>
        <taxon>Symbiodinium</taxon>
    </lineage>
</organism>
<reference evidence="2" key="1">
    <citation type="submission" date="2021-02" db="EMBL/GenBank/DDBJ databases">
        <authorList>
            <person name="Dougan E. K."/>
            <person name="Rhodes N."/>
            <person name="Thang M."/>
            <person name="Chan C."/>
        </authorList>
    </citation>
    <scope>NUCLEOTIDE SEQUENCE</scope>
</reference>
<gene>
    <name evidence="2" type="primary">ANK1</name>
    <name evidence="2" type="ORF">SNAT2548_LOCUS516</name>
</gene>
<evidence type="ECO:0000256" key="1">
    <source>
        <dbReference type="SAM" id="MobiDB-lite"/>
    </source>
</evidence>
<sequence length="353" mass="39856">MGSAASCLGKASVEELRALEAELPWETKARLRSALDLAQAVPAWQQGPLSGMVSAGESWLFFMQGDPFCLLENPNRRQRDALLADREYMFELVRQTQASFLWRMAAQELREDPSFVSECERLAGTGLVFRYYKKEYVYKSMREHFPTASASVPGGLAYAQVMDKIKIAGGHTATVWFDEQPVFGHIADDGRWVHPSQDCGRDDVPVPPPEQQDAKWKSTVDSRSSSHKPNVGERHPCWCCHWLRLVRKRHAEGDVICCTTSNIYFSDWVEKFGAGSSELSDAKADELGLPRETFRNGRPEEWGEGRILLSAGQRTDREAPIHPRTKLPLGSGCRWERSVLDSLEFPVYAFFIP</sequence>
<dbReference type="Proteomes" id="UP000604046">
    <property type="component" value="Unassembled WGS sequence"/>
</dbReference>
<accession>A0A812GPG1</accession>
<name>A0A812GPG1_9DINO</name>
<comment type="caution">
    <text evidence="2">The sequence shown here is derived from an EMBL/GenBank/DDBJ whole genome shotgun (WGS) entry which is preliminary data.</text>
</comment>
<evidence type="ECO:0000313" key="3">
    <source>
        <dbReference type="Proteomes" id="UP000604046"/>
    </source>
</evidence>